<evidence type="ECO:0000313" key="9">
    <source>
        <dbReference type="Proteomes" id="UP000256845"/>
    </source>
</evidence>
<dbReference type="InterPro" id="IPR039420">
    <property type="entry name" value="WalR-like"/>
</dbReference>
<dbReference type="PRINTS" id="PR00038">
    <property type="entry name" value="HTHLUXR"/>
</dbReference>
<dbReference type="CDD" id="cd17535">
    <property type="entry name" value="REC_NarL-like"/>
    <property type="match status" value="1"/>
</dbReference>
<evidence type="ECO:0000259" key="6">
    <source>
        <dbReference type="PROSITE" id="PS50043"/>
    </source>
</evidence>
<dbReference type="CDD" id="cd06170">
    <property type="entry name" value="LuxR_C_like"/>
    <property type="match status" value="1"/>
</dbReference>
<dbReference type="SMART" id="SM00448">
    <property type="entry name" value="REC"/>
    <property type="match status" value="1"/>
</dbReference>
<sequence length="212" mass="23263">MGNPADKPIRVLLADDHPLVLDGIRACLEINEDIEVVATAGTGREALERAAESQPDIVLMDINMPELNGLDATEVFRERYPAIKLLMLSMHDNREYITSALNSGARGFVLKDVPSQELVTAIRSVHQGGTYFSSGVSDILLNSMDSDNANPLTTREQTILILLAQGKSNKHVARELDISVRTAETHRRNIKRKLKISTTAGLTKYAIECGLV</sequence>
<evidence type="ECO:0000313" key="8">
    <source>
        <dbReference type="EMBL" id="RED52211.1"/>
    </source>
</evidence>
<evidence type="ECO:0000256" key="2">
    <source>
        <dbReference type="ARBA" id="ARBA00023015"/>
    </source>
</evidence>
<organism evidence="8 9">
    <name type="scientific">Aestuariispira insulae</name>
    <dbReference type="NCBI Taxonomy" id="1461337"/>
    <lineage>
        <taxon>Bacteria</taxon>
        <taxon>Pseudomonadati</taxon>
        <taxon>Pseudomonadota</taxon>
        <taxon>Alphaproteobacteria</taxon>
        <taxon>Rhodospirillales</taxon>
        <taxon>Kiloniellaceae</taxon>
        <taxon>Aestuariispira</taxon>
    </lineage>
</organism>
<dbReference type="Proteomes" id="UP000256845">
    <property type="component" value="Unassembled WGS sequence"/>
</dbReference>
<feature type="domain" description="Response regulatory" evidence="7">
    <location>
        <begin position="10"/>
        <end position="126"/>
    </location>
</feature>
<evidence type="ECO:0000256" key="5">
    <source>
        <dbReference type="PROSITE-ProRule" id="PRU00169"/>
    </source>
</evidence>
<dbReference type="InterPro" id="IPR011006">
    <property type="entry name" value="CheY-like_superfamily"/>
</dbReference>
<evidence type="ECO:0000256" key="3">
    <source>
        <dbReference type="ARBA" id="ARBA00023125"/>
    </source>
</evidence>
<accession>A0A3D9HS99</accession>
<dbReference type="PROSITE" id="PS50043">
    <property type="entry name" value="HTH_LUXR_2"/>
    <property type="match status" value="1"/>
</dbReference>
<feature type="modified residue" description="4-aspartylphosphate" evidence="5">
    <location>
        <position position="61"/>
    </location>
</feature>
<keyword evidence="3" id="KW-0238">DNA-binding</keyword>
<dbReference type="GO" id="GO:0000160">
    <property type="term" value="P:phosphorelay signal transduction system"/>
    <property type="evidence" value="ECO:0007669"/>
    <property type="project" value="InterPro"/>
</dbReference>
<evidence type="ECO:0000259" key="7">
    <source>
        <dbReference type="PROSITE" id="PS50110"/>
    </source>
</evidence>
<dbReference type="Pfam" id="PF00196">
    <property type="entry name" value="GerE"/>
    <property type="match status" value="1"/>
</dbReference>
<dbReference type="PANTHER" id="PTHR43214:SF41">
    <property type="entry name" value="NITRATE_NITRITE RESPONSE REGULATOR PROTEIN NARP"/>
    <property type="match status" value="1"/>
</dbReference>
<dbReference type="GO" id="GO:0006355">
    <property type="term" value="P:regulation of DNA-templated transcription"/>
    <property type="evidence" value="ECO:0007669"/>
    <property type="project" value="InterPro"/>
</dbReference>
<proteinExistence type="predicted"/>
<dbReference type="Gene3D" id="3.40.50.2300">
    <property type="match status" value="1"/>
</dbReference>
<evidence type="ECO:0000256" key="4">
    <source>
        <dbReference type="ARBA" id="ARBA00023163"/>
    </source>
</evidence>
<dbReference type="Pfam" id="PF00072">
    <property type="entry name" value="Response_reg"/>
    <property type="match status" value="1"/>
</dbReference>
<comment type="caution">
    <text evidence="8">The sequence shown here is derived from an EMBL/GenBank/DDBJ whole genome shotgun (WGS) entry which is preliminary data.</text>
</comment>
<name>A0A3D9HS99_9PROT</name>
<dbReference type="SUPFAM" id="SSF46894">
    <property type="entry name" value="C-terminal effector domain of the bipartite response regulators"/>
    <property type="match status" value="1"/>
</dbReference>
<dbReference type="PROSITE" id="PS50110">
    <property type="entry name" value="RESPONSE_REGULATORY"/>
    <property type="match status" value="1"/>
</dbReference>
<dbReference type="PANTHER" id="PTHR43214">
    <property type="entry name" value="TWO-COMPONENT RESPONSE REGULATOR"/>
    <property type="match status" value="1"/>
</dbReference>
<dbReference type="InterPro" id="IPR001789">
    <property type="entry name" value="Sig_transdc_resp-reg_receiver"/>
</dbReference>
<dbReference type="AlphaFoldDB" id="A0A3D9HS99"/>
<dbReference type="SUPFAM" id="SSF52172">
    <property type="entry name" value="CheY-like"/>
    <property type="match status" value="1"/>
</dbReference>
<dbReference type="EMBL" id="QRDW01000002">
    <property type="protein sequence ID" value="RED52211.1"/>
    <property type="molecule type" value="Genomic_DNA"/>
</dbReference>
<reference evidence="8 9" key="1">
    <citation type="submission" date="2018-07" db="EMBL/GenBank/DDBJ databases">
        <title>Genomic Encyclopedia of Type Strains, Phase III (KMG-III): the genomes of soil and plant-associated and newly described type strains.</title>
        <authorList>
            <person name="Whitman W."/>
        </authorList>
    </citation>
    <scope>NUCLEOTIDE SEQUENCE [LARGE SCALE GENOMIC DNA]</scope>
    <source>
        <strain evidence="8 9">CECT 8488</strain>
    </source>
</reference>
<dbReference type="OrthoDB" id="9814495at2"/>
<feature type="domain" description="HTH luxR-type" evidence="6">
    <location>
        <begin position="145"/>
        <end position="210"/>
    </location>
</feature>
<keyword evidence="1 5" id="KW-0597">Phosphoprotein</keyword>
<dbReference type="InterPro" id="IPR058245">
    <property type="entry name" value="NreC/VraR/RcsB-like_REC"/>
</dbReference>
<evidence type="ECO:0000256" key="1">
    <source>
        <dbReference type="ARBA" id="ARBA00022553"/>
    </source>
</evidence>
<gene>
    <name evidence="8" type="ORF">DFP90_102229</name>
</gene>
<dbReference type="SMART" id="SM00421">
    <property type="entry name" value="HTH_LUXR"/>
    <property type="match status" value="1"/>
</dbReference>
<dbReference type="RefSeq" id="WP_115935761.1">
    <property type="nucleotide sequence ID" value="NZ_QRDW01000002.1"/>
</dbReference>
<keyword evidence="2" id="KW-0805">Transcription regulation</keyword>
<keyword evidence="9" id="KW-1185">Reference proteome</keyword>
<dbReference type="InterPro" id="IPR000792">
    <property type="entry name" value="Tscrpt_reg_LuxR_C"/>
</dbReference>
<keyword evidence="4" id="KW-0804">Transcription</keyword>
<dbReference type="InterPro" id="IPR016032">
    <property type="entry name" value="Sig_transdc_resp-reg_C-effctor"/>
</dbReference>
<protein>
    <submittedName>
        <fullName evidence="8">LuxR family two component transcriptional regulator</fullName>
    </submittedName>
</protein>
<dbReference type="GO" id="GO:0003677">
    <property type="term" value="F:DNA binding"/>
    <property type="evidence" value="ECO:0007669"/>
    <property type="project" value="UniProtKB-KW"/>
</dbReference>